<sequence length="95" mass="10609">MVSTCTANSAHRFRKDDDATSHNETTVRVDTKGRIVIPIEVRKQLGLRPGSEVTVTATNGRAIIEPESDPEQLMCDLEAMIDEAVTNRDRRLDSR</sequence>
<proteinExistence type="predicted"/>
<dbReference type="EMBL" id="JBHTAX010000001">
    <property type="protein sequence ID" value="MFC7191030.1"/>
    <property type="molecule type" value="Genomic_DNA"/>
</dbReference>
<dbReference type="InterPro" id="IPR007159">
    <property type="entry name" value="SpoVT-AbrB_dom"/>
</dbReference>
<dbReference type="GO" id="GO:0003677">
    <property type="term" value="F:DNA binding"/>
    <property type="evidence" value="ECO:0007669"/>
    <property type="project" value="UniProtKB-KW"/>
</dbReference>
<dbReference type="PROSITE" id="PS51740">
    <property type="entry name" value="SPOVT_ABRB"/>
    <property type="match status" value="1"/>
</dbReference>
<dbReference type="AlphaFoldDB" id="A0ABD5YP21"/>
<organism evidence="3 4">
    <name type="scientific">Halocatena marina</name>
    <dbReference type="NCBI Taxonomy" id="2934937"/>
    <lineage>
        <taxon>Archaea</taxon>
        <taxon>Methanobacteriati</taxon>
        <taxon>Methanobacteriota</taxon>
        <taxon>Stenosarchaea group</taxon>
        <taxon>Halobacteria</taxon>
        <taxon>Halobacteriales</taxon>
        <taxon>Natronomonadaceae</taxon>
        <taxon>Halocatena</taxon>
    </lineage>
</organism>
<evidence type="ECO:0000313" key="3">
    <source>
        <dbReference type="EMBL" id="MFC7191030.1"/>
    </source>
</evidence>
<keyword evidence="3" id="KW-0238">DNA-binding</keyword>
<feature type="region of interest" description="Disordered" evidence="1">
    <location>
        <begin position="1"/>
        <end position="25"/>
    </location>
</feature>
<dbReference type="RefSeq" id="WP_264822285.1">
    <property type="nucleotide sequence ID" value="NZ_CP110249.1"/>
</dbReference>
<reference evidence="3 4" key="1">
    <citation type="journal article" date="2019" name="Int. J. Syst. Evol. Microbiol.">
        <title>The Global Catalogue of Microorganisms (GCM) 10K type strain sequencing project: providing services to taxonomists for standard genome sequencing and annotation.</title>
        <authorList>
            <consortium name="The Broad Institute Genomics Platform"/>
            <consortium name="The Broad Institute Genome Sequencing Center for Infectious Disease"/>
            <person name="Wu L."/>
            <person name="Ma J."/>
        </authorList>
    </citation>
    <scope>NUCLEOTIDE SEQUENCE [LARGE SCALE GENOMIC DNA]</scope>
    <source>
        <strain evidence="3 4">RDMS1</strain>
    </source>
</reference>
<feature type="domain" description="SpoVT-AbrB" evidence="2">
    <location>
        <begin position="24"/>
        <end position="69"/>
    </location>
</feature>
<dbReference type="SMART" id="SM00966">
    <property type="entry name" value="SpoVT_AbrB"/>
    <property type="match status" value="1"/>
</dbReference>
<protein>
    <submittedName>
        <fullName evidence="3">AbrB/MazE/SpoVT family DNA-binding domain-containing protein</fullName>
    </submittedName>
</protein>
<comment type="caution">
    <text evidence="3">The sequence shown here is derived from an EMBL/GenBank/DDBJ whole genome shotgun (WGS) entry which is preliminary data.</text>
</comment>
<dbReference type="SUPFAM" id="SSF89447">
    <property type="entry name" value="AbrB/MazE/MraZ-like"/>
    <property type="match status" value="1"/>
</dbReference>
<dbReference type="Proteomes" id="UP001596417">
    <property type="component" value="Unassembled WGS sequence"/>
</dbReference>
<gene>
    <name evidence="3" type="ORF">ACFQL7_15165</name>
</gene>
<dbReference type="InterPro" id="IPR037914">
    <property type="entry name" value="SpoVT-AbrB_sf"/>
</dbReference>
<evidence type="ECO:0000313" key="4">
    <source>
        <dbReference type="Proteomes" id="UP001596417"/>
    </source>
</evidence>
<evidence type="ECO:0000256" key="1">
    <source>
        <dbReference type="SAM" id="MobiDB-lite"/>
    </source>
</evidence>
<dbReference type="GeneID" id="76200705"/>
<keyword evidence="4" id="KW-1185">Reference proteome</keyword>
<dbReference type="Pfam" id="PF04014">
    <property type="entry name" value="MazE_antitoxin"/>
    <property type="match status" value="1"/>
</dbReference>
<evidence type="ECO:0000259" key="2">
    <source>
        <dbReference type="PROSITE" id="PS51740"/>
    </source>
</evidence>
<name>A0ABD5YP21_9EURY</name>
<accession>A0ABD5YP21</accession>
<feature type="compositionally biased region" description="Basic and acidic residues" evidence="1">
    <location>
        <begin position="14"/>
        <end position="25"/>
    </location>
</feature>
<dbReference type="NCBIfam" id="TIGR01439">
    <property type="entry name" value="lp_hng_hel_AbrB"/>
    <property type="match status" value="1"/>
</dbReference>
<dbReference type="Gene3D" id="2.10.260.10">
    <property type="match status" value="1"/>
</dbReference>